<evidence type="ECO:0000259" key="1">
    <source>
        <dbReference type="Pfam" id="PF02589"/>
    </source>
</evidence>
<dbReference type="InterPro" id="IPR024185">
    <property type="entry name" value="FTHF_cligase-like_sf"/>
</dbReference>
<name>A0A0S6U9Z6_NEOTH</name>
<dbReference type="SUPFAM" id="SSF100950">
    <property type="entry name" value="NagB/RpiA/CoA transferase-like"/>
    <property type="match status" value="1"/>
</dbReference>
<dbReference type="PANTHER" id="PTHR43682:SF1">
    <property type="entry name" value="LACTATE UTILIZATION PROTEIN C"/>
    <property type="match status" value="1"/>
</dbReference>
<gene>
    <name evidence="2" type="ORF">MTY_0876</name>
</gene>
<dbReference type="AlphaFoldDB" id="A0A0S6U9Z6"/>
<evidence type="ECO:0000313" key="2">
    <source>
        <dbReference type="EMBL" id="GAF25541.1"/>
    </source>
</evidence>
<feature type="domain" description="LUD" evidence="1">
    <location>
        <begin position="9"/>
        <end position="177"/>
    </location>
</feature>
<dbReference type="Pfam" id="PF02589">
    <property type="entry name" value="LUD_dom"/>
    <property type="match status" value="1"/>
</dbReference>
<reference evidence="2" key="1">
    <citation type="journal article" date="2014" name="Gene">
        <title>Genome-guided analysis of transformation efficiency and carbon dioxide assimilation by Moorella thermoacetica Y72.</title>
        <authorList>
            <person name="Tsukahara K."/>
            <person name="Kita A."/>
            <person name="Nakashimada Y."/>
            <person name="Hoshino T."/>
            <person name="Murakami K."/>
        </authorList>
    </citation>
    <scope>NUCLEOTIDE SEQUENCE [LARGE SCALE GENOMIC DNA]</scope>
    <source>
        <strain evidence="2">Y72</strain>
    </source>
</reference>
<dbReference type="PANTHER" id="PTHR43682">
    <property type="entry name" value="LACTATE UTILIZATION PROTEIN C"/>
    <property type="match status" value="1"/>
</dbReference>
<protein>
    <submittedName>
        <fullName evidence="2">Uncharacterized conserved protein</fullName>
    </submittedName>
</protein>
<dbReference type="Proteomes" id="UP000063718">
    <property type="component" value="Unassembled WGS sequence"/>
</dbReference>
<accession>A0A0S6U9Z6</accession>
<organism evidence="2">
    <name type="scientific">Moorella thermoacetica Y72</name>
    <dbReference type="NCBI Taxonomy" id="1325331"/>
    <lineage>
        <taxon>Bacteria</taxon>
        <taxon>Bacillati</taxon>
        <taxon>Bacillota</taxon>
        <taxon>Clostridia</taxon>
        <taxon>Neomoorellales</taxon>
        <taxon>Neomoorellaceae</taxon>
        <taxon>Neomoorella</taxon>
    </lineage>
</organism>
<sequence>MKSQELITSFTSQAEAMGARVIPAARPGEIGAKLVEVLRPLGSKIALVDSPLVKTAGVEAVLAGAGFNVEKDGPEFARQADTGIVEFEYGIAETGTLAMDATDLKTRLAAMLPLTCVALLSAERVRANLTEVIDAYLERGPWPGYFTLVTGPSRTADIERSLTVGVHGPERLFIILVGENGGASRGR</sequence>
<dbReference type="Gene3D" id="3.40.50.10420">
    <property type="entry name" value="NagB/RpiA/CoA transferase-like"/>
    <property type="match status" value="1"/>
</dbReference>
<dbReference type="RefSeq" id="WP_025773486.1">
    <property type="nucleotide sequence ID" value="NZ_DF238840.1"/>
</dbReference>
<dbReference type="EMBL" id="DF238840">
    <property type="protein sequence ID" value="GAF25541.1"/>
    <property type="molecule type" value="Genomic_DNA"/>
</dbReference>
<proteinExistence type="predicted"/>
<dbReference type="InterPro" id="IPR003741">
    <property type="entry name" value="LUD_dom"/>
</dbReference>
<dbReference type="InterPro" id="IPR037171">
    <property type="entry name" value="NagB/RpiA_transferase-like"/>
</dbReference>